<gene>
    <name evidence="1" type="ORF">CYNAS_LOCUS11530</name>
</gene>
<name>A0AA36GWN1_CYLNA</name>
<dbReference type="Proteomes" id="UP001176961">
    <property type="component" value="Unassembled WGS sequence"/>
</dbReference>
<comment type="caution">
    <text evidence="1">The sequence shown here is derived from an EMBL/GenBank/DDBJ whole genome shotgun (WGS) entry which is preliminary data.</text>
</comment>
<dbReference type="EMBL" id="CATQJL010000223">
    <property type="protein sequence ID" value="CAJ0599547.1"/>
    <property type="molecule type" value="Genomic_DNA"/>
</dbReference>
<accession>A0AA36GWN1</accession>
<reference evidence="1" key="1">
    <citation type="submission" date="2023-07" db="EMBL/GenBank/DDBJ databases">
        <authorList>
            <consortium name="CYATHOMIX"/>
        </authorList>
    </citation>
    <scope>NUCLEOTIDE SEQUENCE</scope>
    <source>
        <strain evidence="1">N/A</strain>
    </source>
</reference>
<evidence type="ECO:0000313" key="2">
    <source>
        <dbReference type="Proteomes" id="UP001176961"/>
    </source>
</evidence>
<sequence length="105" mass="12022">MPSASLDTKFLQRCCGSHEGDSVKLLMMLSLETYFILSILLVDVSAQVFKCFFNCNAKENDFISKADCVKKCPKKEFEECRKRCMAMDWPRSKLCLAVFPLSCLF</sequence>
<organism evidence="1 2">
    <name type="scientific">Cylicocyclus nassatus</name>
    <name type="common">Nematode worm</name>
    <dbReference type="NCBI Taxonomy" id="53992"/>
    <lineage>
        <taxon>Eukaryota</taxon>
        <taxon>Metazoa</taxon>
        <taxon>Ecdysozoa</taxon>
        <taxon>Nematoda</taxon>
        <taxon>Chromadorea</taxon>
        <taxon>Rhabditida</taxon>
        <taxon>Rhabditina</taxon>
        <taxon>Rhabditomorpha</taxon>
        <taxon>Strongyloidea</taxon>
        <taxon>Strongylidae</taxon>
        <taxon>Cylicocyclus</taxon>
    </lineage>
</organism>
<proteinExistence type="predicted"/>
<dbReference type="AlphaFoldDB" id="A0AA36GWN1"/>
<keyword evidence="2" id="KW-1185">Reference proteome</keyword>
<evidence type="ECO:0000313" key="1">
    <source>
        <dbReference type="EMBL" id="CAJ0599547.1"/>
    </source>
</evidence>
<protein>
    <submittedName>
        <fullName evidence="1">Uncharacterized protein</fullName>
    </submittedName>
</protein>